<evidence type="ECO:0000256" key="1">
    <source>
        <dbReference type="ARBA" id="ARBA00005564"/>
    </source>
</evidence>
<dbReference type="EMBL" id="JAEKCB010000004">
    <property type="protein sequence ID" value="MBJ2118093.1"/>
    <property type="molecule type" value="Genomic_DNA"/>
</dbReference>
<evidence type="ECO:0000313" key="5">
    <source>
        <dbReference type="Proteomes" id="UP000183920"/>
    </source>
</evidence>
<keyword evidence="2" id="KW-0119">Carbohydrate metabolism</keyword>
<evidence type="ECO:0000313" key="6">
    <source>
        <dbReference type="Proteomes" id="UP000619976"/>
    </source>
</evidence>
<dbReference type="InterPro" id="IPR015943">
    <property type="entry name" value="WD40/YVTN_repeat-like_dom_sf"/>
</dbReference>
<evidence type="ECO:0000313" key="4">
    <source>
        <dbReference type="EMBL" id="MBJ2118093.1"/>
    </source>
</evidence>
<dbReference type="GO" id="GO:0017057">
    <property type="term" value="F:6-phosphogluconolactonase activity"/>
    <property type="evidence" value="ECO:0007669"/>
    <property type="project" value="UniProtKB-EC"/>
</dbReference>
<dbReference type="SUPFAM" id="SSF50974">
    <property type="entry name" value="Nitrous oxide reductase, N-terminal domain"/>
    <property type="match status" value="1"/>
</dbReference>
<gene>
    <name evidence="3" type="primary">pgl</name>
    <name evidence="3" type="ORF">BN1804_00551</name>
    <name evidence="4" type="ORF">JFQ69_10510</name>
</gene>
<dbReference type="AlphaFoldDB" id="A0A0G4Q148"/>
<dbReference type="Pfam" id="PF10282">
    <property type="entry name" value="Lactonase"/>
    <property type="match status" value="1"/>
</dbReference>
<keyword evidence="6" id="KW-1185">Reference proteome</keyword>
<keyword evidence="2" id="KW-0313">Glucose metabolism</keyword>
<dbReference type="Gene3D" id="2.130.10.10">
    <property type="entry name" value="YVTN repeat-like/Quinoprotein amine dehydrogenase"/>
    <property type="match status" value="1"/>
</dbReference>
<dbReference type="GO" id="GO:0006006">
    <property type="term" value="P:glucose metabolic process"/>
    <property type="evidence" value="ECO:0007669"/>
    <property type="project" value="UniProtKB-KW"/>
</dbReference>
<accession>A0A0G4Q148</accession>
<dbReference type="EC" id="3.1.1.31" evidence="4"/>
<dbReference type="InterPro" id="IPR050282">
    <property type="entry name" value="Cycloisomerase_2"/>
</dbReference>
<dbReference type="GO" id="GO:0005829">
    <property type="term" value="C:cytosol"/>
    <property type="evidence" value="ECO:0007669"/>
    <property type="project" value="TreeGrafter"/>
</dbReference>
<sequence>MKQVVYVASPESQQIHVYALNAEGEMDLLQVVEIAGQVQPMIASADGKYLYVGIRPHFSVVTFAIAADGQLEQKAITSIPSTPVHLCLDKTGRFLFVPSYHQGNLAVLPINDKGIPQSPIQIIEGLNKPHSSNIDWNNKQLIVPCLGEDHIRLFNLSEEGRLTEAGTEELTTAQNAGPRHMAFHPNGNVFYCLNELDATINVYRRMGDLYRLMQTVDIVPETFNSTRWASDIHITPDGRFLYASERSESFICAMAISEAGDYLQPVGYYPTQTQPRGFNLDNTGNYLISCGQKSDFASVSRIDKHTGALTELACYPVGKGAMWVTVVTK</sequence>
<organism evidence="3 5">
    <name type="scientific">Proteus penneri</name>
    <dbReference type="NCBI Taxonomy" id="102862"/>
    <lineage>
        <taxon>Bacteria</taxon>
        <taxon>Pseudomonadati</taxon>
        <taxon>Pseudomonadota</taxon>
        <taxon>Gammaproteobacteria</taxon>
        <taxon>Enterobacterales</taxon>
        <taxon>Morganellaceae</taxon>
        <taxon>Proteus</taxon>
    </lineage>
</organism>
<protein>
    <submittedName>
        <fullName evidence="3">6-phosphogluconolactonase</fullName>
        <ecNumber evidence="4">3.1.1.31</ecNumber>
    </submittedName>
</protein>
<dbReference type="PANTHER" id="PTHR30344">
    <property type="entry name" value="6-PHOSPHOGLUCONOLACTONASE-RELATED"/>
    <property type="match status" value="1"/>
</dbReference>
<keyword evidence="4" id="KW-0378">Hydrolase</keyword>
<reference evidence="5" key="1">
    <citation type="submission" date="2015-06" db="EMBL/GenBank/DDBJ databases">
        <authorList>
            <person name="Urmite Genomes"/>
        </authorList>
    </citation>
    <scope>NUCLEOTIDE SEQUENCE [LARGE SCALE GENOMIC DNA]</scope>
    <source>
        <strain evidence="5">CSUR P1867</strain>
    </source>
</reference>
<dbReference type="InterPro" id="IPR011045">
    <property type="entry name" value="N2O_reductase_N"/>
</dbReference>
<evidence type="ECO:0000313" key="3">
    <source>
        <dbReference type="EMBL" id="CRL59647.1"/>
    </source>
</evidence>
<name>A0A0G4Q148_9GAMM</name>
<dbReference type="RefSeq" id="WP_006537604.1">
    <property type="nucleotide sequence ID" value="NZ_CAXOKJ010000006.1"/>
</dbReference>
<reference evidence="4 6" key="3">
    <citation type="submission" date="2020-12" db="EMBL/GenBank/DDBJ databases">
        <title>Enhanced detection system for hospital associated transmission using whole genome sequencing surveillance.</title>
        <authorList>
            <person name="Harrison L.H."/>
            <person name="Van Tyne D."/>
            <person name="Marsh J.W."/>
            <person name="Griffith M.P."/>
            <person name="Snyder D.J."/>
            <person name="Cooper V.S."/>
            <person name="Mustapha M."/>
        </authorList>
    </citation>
    <scope>NUCLEOTIDE SEQUENCE [LARGE SCALE GENOMIC DNA]</scope>
    <source>
        <strain evidence="4 6">PR00195</strain>
    </source>
</reference>
<dbReference type="Proteomes" id="UP000619976">
    <property type="component" value="Unassembled WGS sequence"/>
</dbReference>
<dbReference type="EMBL" id="CVRY01000001">
    <property type="protein sequence ID" value="CRL59647.1"/>
    <property type="molecule type" value="Genomic_DNA"/>
</dbReference>
<dbReference type="NCBIfam" id="NF008258">
    <property type="entry name" value="PRK11028.1"/>
    <property type="match status" value="1"/>
</dbReference>
<comment type="similarity">
    <text evidence="1">Belongs to the cycloisomerase 2 family.</text>
</comment>
<dbReference type="InterPro" id="IPR019405">
    <property type="entry name" value="Lactonase_7-beta_prop"/>
</dbReference>
<dbReference type="GeneID" id="76522234"/>
<reference evidence="3" key="2">
    <citation type="submission" date="2015-06" db="EMBL/GenBank/DDBJ databases">
        <authorList>
            <person name="Urmite Genomes Urmite Genomes"/>
        </authorList>
    </citation>
    <scope>NUCLEOTIDE SEQUENCE [LARGE SCALE GENOMIC DNA]</scope>
    <source>
        <strain evidence="3">CSUR P1867</strain>
    </source>
</reference>
<evidence type="ECO:0000256" key="2">
    <source>
        <dbReference type="ARBA" id="ARBA00022526"/>
    </source>
</evidence>
<dbReference type="PANTHER" id="PTHR30344:SF1">
    <property type="entry name" value="6-PHOSPHOGLUCONOLACTONASE"/>
    <property type="match status" value="1"/>
</dbReference>
<dbReference type="Proteomes" id="UP000183920">
    <property type="component" value="Unassembled WGS sequence"/>
</dbReference>
<proteinExistence type="inferred from homology"/>
<accession>A0A379EJK0</accession>